<evidence type="ECO:0000313" key="8">
    <source>
        <dbReference type="EMBL" id="ACQ82322.1"/>
    </source>
</evidence>
<gene>
    <name evidence="8" type="ordered locus">Bcav_4081</name>
</gene>
<dbReference type="STRING" id="471853.Bcav_4081"/>
<evidence type="ECO:0000256" key="1">
    <source>
        <dbReference type="ARBA" id="ARBA00004141"/>
    </source>
</evidence>
<sequence length="274" mass="28444">MTTLTSPAPPATGRATSTPRAAVVGPLRSIGTMVRRETRRNLRSLDGLITAFVLPIAIMTVFVVIFGGAISGGDGDYINYVVPGVLVMCIGFGAATTAVSVAQDLTSGTIDRFKTLPIHASSVLWGHVLASTVRNLASVAVTIGVAYALGFRADAGLGDWFAVAGYAAVMALTFAWFSAAAGLVMSVEAAQSLNMVFLFLPYVSSGYVPIETLPTWLHGFAENQPFTPIIETLRDLLAGGATAGNLVPALAWLGGVLLVSSVGAAVAFGRRRAR</sequence>
<dbReference type="Proteomes" id="UP000007962">
    <property type="component" value="Chromosome"/>
</dbReference>
<protein>
    <recommendedName>
        <fullName evidence="6">Transport permease protein</fullName>
    </recommendedName>
</protein>
<proteinExistence type="inferred from homology"/>
<dbReference type="KEGG" id="bcv:Bcav_4081"/>
<dbReference type="PROSITE" id="PS51012">
    <property type="entry name" value="ABC_TM2"/>
    <property type="match status" value="1"/>
</dbReference>
<dbReference type="AlphaFoldDB" id="C5C5W4"/>
<feature type="transmembrane region" description="Helical" evidence="6">
    <location>
        <begin position="160"/>
        <end position="185"/>
    </location>
</feature>
<feature type="domain" description="ABC transmembrane type-2" evidence="7">
    <location>
        <begin position="46"/>
        <end position="271"/>
    </location>
</feature>
<dbReference type="PIRSF" id="PIRSF006648">
    <property type="entry name" value="DrrB"/>
    <property type="match status" value="1"/>
</dbReference>
<keyword evidence="4 6" id="KW-0472">Membrane</keyword>
<dbReference type="InterPro" id="IPR051784">
    <property type="entry name" value="Nod_factor_ABC_transporter"/>
</dbReference>
<feature type="transmembrane region" description="Helical" evidence="6">
    <location>
        <begin position="45"/>
        <end position="71"/>
    </location>
</feature>
<keyword evidence="5" id="KW-0046">Antibiotic resistance</keyword>
<keyword evidence="3 6" id="KW-1133">Transmembrane helix</keyword>
<keyword evidence="6" id="KW-1003">Cell membrane</keyword>
<dbReference type="EMBL" id="CP001618">
    <property type="protein sequence ID" value="ACQ82322.1"/>
    <property type="molecule type" value="Genomic_DNA"/>
</dbReference>
<keyword evidence="2 6" id="KW-0812">Transmembrane</keyword>
<evidence type="ECO:0000256" key="3">
    <source>
        <dbReference type="ARBA" id="ARBA00022989"/>
    </source>
</evidence>
<feature type="transmembrane region" description="Helical" evidence="6">
    <location>
        <begin position="77"/>
        <end position="102"/>
    </location>
</feature>
<keyword evidence="6" id="KW-0813">Transport</keyword>
<feature type="transmembrane region" description="Helical" evidence="6">
    <location>
        <begin position="123"/>
        <end position="148"/>
    </location>
</feature>
<reference evidence="8 9" key="1">
    <citation type="journal article" date="2009" name="Stand. Genomic Sci.">
        <title>Complete genome sequence of Beutenbergia cavernae type strain (HKI 0122).</title>
        <authorList>
            <person name="Land M."/>
            <person name="Pukall R."/>
            <person name="Abt B."/>
            <person name="Goker M."/>
            <person name="Rohde M."/>
            <person name="Glavina Del Rio T."/>
            <person name="Tice H."/>
            <person name="Copeland A."/>
            <person name="Cheng J.F."/>
            <person name="Lucas S."/>
            <person name="Chen F."/>
            <person name="Nolan M."/>
            <person name="Bruce D."/>
            <person name="Goodwin L."/>
            <person name="Pitluck S."/>
            <person name="Ivanova N."/>
            <person name="Mavromatis K."/>
            <person name="Ovchinnikova G."/>
            <person name="Pati A."/>
            <person name="Chen A."/>
            <person name="Palaniappan K."/>
            <person name="Hauser L."/>
            <person name="Chang Y.J."/>
            <person name="Jefferies C.C."/>
            <person name="Saunders E."/>
            <person name="Brettin T."/>
            <person name="Detter J.C."/>
            <person name="Han C."/>
            <person name="Chain P."/>
            <person name="Bristow J."/>
            <person name="Eisen J.A."/>
            <person name="Markowitz V."/>
            <person name="Hugenholtz P."/>
            <person name="Kyrpides N.C."/>
            <person name="Klenk H.P."/>
            <person name="Lapidus A."/>
        </authorList>
    </citation>
    <scope>NUCLEOTIDE SEQUENCE [LARGE SCALE GENOMIC DNA]</scope>
    <source>
        <strain evidence="9">ATCC BAA-8 / DSM 12333 / NBRC 16432</strain>
    </source>
</reference>
<keyword evidence="9" id="KW-1185">Reference proteome</keyword>
<evidence type="ECO:0000313" key="9">
    <source>
        <dbReference type="Proteomes" id="UP000007962"/>
    </source>
</evidence>
<feature type="transmembrane region" description="Helical" evidence="6">
    <location>
        <begin position="249"/>
        <end position="268"/>
    </location>
</feature>
<feature type="transmembrane region" description="Helical" evidence="6">
    <location>
        <begin position="192"/>
        <end position="210"/>
    </location>
</feature>
<dbReference type="PANTHER" id="PTHR43229:SF2">
    <property type="entry name" value="NODULATION PROTEIN J"/>
    <property type="match status" value="1"/>
</dbReference>
<organism evidence="8 9">
    <name type="scientific">Beutenbergia cavernae (strain ATCC BAA-8 / DSM 12333 / CCUG 43141 / JCM 11478 / NBRC 16432 / NCIMB 13614 / HKI 0122)</name>
    <dbReference type="NCBI Taxonomy" id="471853"/>
    <lineage>
        <taxon>Bacteria</taxon>
        <taxon>Bacillati</taxon>
        <taxon>Actinomycetota</taxon>
        <taxon>Actinomycetes</taxon>
        <taxon>Micrococcales</taxon>
        <taxon>Beutenbergiaceae</taxon>
        <taxon>Beutenbergia</taxon>
    </lineage>
</organism>
<evidence type="ECO:0000256" key="5">
    <source>
        <dbReference type="ARBA" id="ARBA00023251"/>
    </source>
</evidence>
<dbReference type="Pfam" id="PF01061">
    <property type="entry name" value="ABC2_membrane"/>
    <property type="match status" value="1"/>
</dbReference>
<dbReference type="eggNOG" id="COG0842">
    <property type="taxonomic scope" value="Bacteria"/>
</dbReference>
<evidence type="ECO:0000256" key="2">
    <source>
        <dbReference type="ARBA" id="ARBA00022692"/>
    </source>
</evidence>
<evidence type="ECO:0000259" key="7">
    <source>
        <dbReference type="PROSITE" id="PS51012"/>
    </source>
</evidence>
<name>C5C5W4_BEUC1</name>
<comment type="subcellular location">
    <subcellularLocation>
        <location evidence="6">Cell membrane</location>
        <topology evidence="6">Multi-pass membrane protein</topology>
    </subcellularLocation>
    <subcellularLocation>
        <location evidence="1">Membrane</location>
        <topology evidence="1">Multi-pass membrane protein</topology>
    </subcellularLocation>
</comment>
<evidence type="ECO:0000256" key="4">
    <source>
        <dbReference type="ARBA" id="ARBA00023136"/>
    </source>
</evidence>
<accession>C5C5W4</accession>
<dbReference type="InterPro" id="IPR047817">
    <property type="entry name" value="ABC2_TM_bact-type"/>
</dbReference>
<dbReference type="HOGENOM" id="CLU_039483_2_0_11"/>
<dbReference type="GO" id="GO:0043190">
    <property type="term" value="C:ATP-binding cassette (ABC) transporter complex"/>
    <property type="evidence" value="ECO:0007669"/>
    <property type="project" value="InterPro"/>
</dbReference>
<dbReference type="GO" id="GO:0046677">
    <property type="term" value="P:response to antibiotic"/>
    <property type="evidence" value="ECO:0007669"/>
    <property type="project" value="UniProtKB-KW"/>
</dbReference>
<dbReference type="InterPro" id="IPR013525">
    <property type="entry name" value="ABC2_TM"/>
</dbReference>
<evidence type="ECO:0000256" key="6">
    <source>
        <dbReference type="RuleBase" id="RU361157"/>
    </source>
</evidence>
<comment type="similarity">
    <text evidence="6">Belongs to the ABC-2 integral membrane protein family.</text>
</comment>
<dbReference type="GO" id="GO:0140359">
    <property type="term" value="F:ABC-type transporter activity"/>
    <property type="evidence" value="ECO:0007669"/>
    <property type="project" value="InterPro"/>
</dbReference>
<dbReference type="InterPro" id="IPR000412">
    <property type="entry name" value="ABC_2_transport"/>
</dbReference>
<dbReference type="RefSeq" id="WP_015884559.1">
    <property type="nucleotide sequence ID" value="NC_012669.1"/>
</dbReference>
<dbReference type="PANTHER" id="PTHR43229">
    <property type="entry name" value="NODULATION PROTEIN J"/>
    <property type="match status" value="1"/>
</dbReference>